<evidence type="ECO:0000313" key="1">
    <source>
        <dbReference type="EMBL" id="GAY77194.1"/>
    </source>
</evidence>
<accession>A0A4Y1ZE18</accession>
<keyword evidence="1" id="KW-0547">Nucleotide-binding</keyword>
<gene>
    <name evidence="1" type="ORF">NBRC111894_2748</name>
</gene>
<keyword evidence="1" id="KW-0067">ATP-binding</keyword>
<comment type="caution">
    <text evidence="1">The sequence shown here is derived from an EMBL/GenBank/DDBJ whole genome shotgun (WGS) entry which is preliminary data.</text>
</comment>
<protein>
    <submittedName>
        <fullName evidence="1">Unspecified monosaccharide ABC transport system, ATP-binding protein</fullName>
    </submittedName>
</protein>
<organism evidence="1 2">
    <name type="scientific">Sporolactobacillus inulinus</name>
    <dbReference type="NCBI Taxonomy" id="2078"/>
    <lineage>
        <taxon>Bacteria</taxon>
        <taxon>Bacillati</taxon>
        <taxon>Bacillota</taxon>
        <taxon>Bacilli</taxon>
        <taxon>Bacillales</taxon>
        <taxon>Sporolactobacillaceae</taxon>
        <taxon>Sporolactobacillus</taxon>
    </lineage>
</organism>
<proteinExistence type="predicted"/>
<dbReference type="EMBL" id="BEXB01000022">
    <property type="protein sequence ID" value="GAY77194.1"/>
    <property type="molecule type" value="Genomic_DNA"/>
</dbReference>
<sequence>MLVSFELDEILHLSDRIAVIYEGHIIDIVSPKETNENELGLLMAGRKKGGSEA</sequence>
<dbReference type="Proteomes" id="UP000319716">
    <property type="component" value="Unassembled WGS sequence"/>
</dbReference>
<reference evidence="1 2" key="1">
    <citation type="submission" date="2017-11" db="EMBL/GenBank/DDBJ databases">
        <title>Draft Genome Sequence of Sporolactobacillus inulinus NBRC 111894 Isolated from Koso, a Japanese Sugar-Vegetable Fermented Beverage.</title>
        <authorList>
            <person name="Chiou T.Y."/>
            <person name="Oshima K."/>
            <person name="Suda W."/>
            <person name="Hattori M."/>
            <person name="Takahashi T."/>
        </authorList>
    </citation>
    <scope>NUCLEOTIDE SEQUENCE [LARGE SCALE GENOMIC DNA]</scope>
    <source>
        <strain evidence="1 2">NBRC111894</strain>
    </source>
</reference>
<dbReference type="AlphaFoldDB" id="A0A4Y1ZE18"/>
<name>A0A4Y1ZE18_9BACL</name>
<dbReference type="GO" id="GO:0005524">
    <property type="term" value="F:ATP binding"/>
    <property type="evidence" value="ECO:0007669"/>
    <property type="project" value="UniProtKB-KW"/>
</dbReference>
<evidence type="ECO:0000313" key="2">
    <source>
        <dbReference type="Proteomes" id="UP000319716"/>
    </source>
</evidence>